<dbReference type="InterPro" id="IPR039261">
    <property type="entry name" value="FNR_nucleotide-bd"/>
</dbReference>
<dbReference type="PATRIC" id="fig|1310613.3.peg.2976"/>
<dbReference type="Pfam" id="PF00111">
    <property type="entry name" value="Fer2"/>
    <property type="match status" value="1"/>
</dbReference>
<accession>A0A009IIL5</accession>
<dbReference type="PROSITE" id="PS51085">
    <property type="entry name" value="2FE2S_FER_2"/>
    <property type="match status" value="1"/>
</dbReference>
<dbReference type="InterPro" id="IPR001709">
    <property type="entry name" value="Flavoprot_Pyr_Nucl_cyt_Rdtase"/>
</dbReference>
<sequence length="353" mass="39829">MSQFVPLKVKSITPQTDQAICIAFDVVPEQQEQFQFQPGQHLTIRHLTEAGEIRRCYSICSYAGKEDISIAVKKIDQGQFSNWANDHLKVGDVLEVMPPQGVFFQKAAKMGGQNYLGVAAGSGITPILSIIKQVLFEQPEANFTLLYGNRSWKQTMFAEQIMDLKDQFKERFQLINIFSREFNDSELMNGRIDAEKLKQLFDFEVLETNFDHVFACGPDEMMNAVENTLPNFGIAKERIHTERFHTGQARKRSVETDANRKEEKVNIILDGRELIVSVAQDDESILDAALRAGADLPYACKGGVCATCRCKVLSGEVDMFLNYSLEEDEVEKGYVLNCQTLPKGSNVRLSFDE</sequence>
<reference evidence="12 13" key="1">
    <citation type="submission" date="2014-02" db="EMBL/GenBank/DDBJ databases">
        <title>Comparative genomics and transcriptomics to identify genetic mechanisms underlying the emergence of carbapenem resistant Acinetobacter baumannii (CRAb).</title>
        <authorList>
            <person name="Harris A.D."/>
            <person name="Johnson K.J."/>
            <person name="George J."/>
            <person name="Shefchek K."/>
            <person name="Daugherty S.C."/>
            <person name="Parankush S."/>
            <person name="Sadzewicz L."/>
            <person name="Tallon L."/>
            <person name="Sengamalay N."/>
            <person name="Hazen T.H."/>
            <person name="Rasko D.A."/>
        </authorList>
    </citation>
    <scope>NUCLEOTIDE SEQUENCE [LARGE SCALE GENOMIC DNA]</scope>
    <source>
        <strain evidence="12 13">1295743</strain>
    </source>
</reference>
<evidence type="ECO:0000259" key="10">
    <source>
        <dbReference type="PROSITE" id="PS51085"/>
    </source>
</evidence>
<gene>
    <name evidence="12" type="ORF">J512_3096</name>
</gene>
<evidence type="ECO:0000256" key="4">
    <source>
        <dbReference type="ARBA" id="ARBA00022723"/>
    </source>
</evidence>
<dbReference type="PRINTS" id="PR00410">
    <property type="entry name" value="PHEHYDRXLASE"/>
</dbReference>
<dbReference type="SUPFAM" id="SSF63380">
    <property type="entry name" value="Riboflavin synthase domain-like"/>
    <property type="match status" value="1"/>
</dbReference>
<dbReference type="GO" id="GO:0051537">
    <property type="term" value="F:2 iron, 2 sulfur cluster binding"/>
    <property type="evidence" value="ECO:0007669"/>
    <property type="project" value="UniProtKB-KW"/>
</dbReference>
<dbReference type="PROSITE" id="PS00197">
    <property type="entry name" value="2FE2S_FER_1"/>
    <property type="match status" value="1"/>
</dbReference>
<protein>
    <submittedName>
        <fullName evidence="12">2Fe-2S iron-sulfur cluster binding domain protein</fullName>
    </submittedName>
</protein>
<dbReference type="Gene3D" id="3.10.20.30">
    <property type="match status" value="1"/>
</dbReference>
<dbReference type="SUPFAM" id="SSF54292">
    <property type="entry name" value="2Fe-2S ferredoxin-like"/>
    <property type="match status" value="1"/>
</dbReference>
<feature type="domain" description="2Fe-2S ferredoxin-type" evidence="10">
    <location>
        <begin position="263"/>
        <end position="353"/>
    </location>
</feature>
<evidence type="ECO:0000313" key="13">
    <source>
        <dbReference type="Proteomes" id="UP000020595"/>
    </source>
</evidence>
<keyword evidence="5" id="KW-0274">FAD</keyword>
<comment type="cofactor">
    <cofactor evidence="9">
        <name>[2Fe-2S] cluster</name>
        <dbReference type="ChEBI" id="CHEBI:190135"/>
    </cofactor>
</comment>
<dbReference type="InterPro" id="IPR012675">
    <property type="entry name" value="Beta-grasp_dom_sf"/>
</dbReference>
<dbReference type="GO" id="GO:0016491">
    <property type="term" value="F:oxidoreductase activity"/>
    <property type="evidence" value="ECO:0007669"/>
    <property type="project" value="UniProtKB-KW"/>
</dbReference>
<keyword evidence="7" id="KW-0408">Iron</keyword>
<evidence type="ECO:0000256" key="8">
    <source>
        <dbReference type="ARBA" id="ARBA00023014"/>
    </source>
</evidence>
<dbReference type="Gene3D" id="3.40.50.80">
    <property type="entry name" value="Nucleotide-binding domain of ferredoxin-NADP reductase (FNR) module"/>
    <property type="match status" value="1"/>
</dbReference>
<dbReference type="EMBL" id="JEWH01000048">
    <property type="protein sequence ID" value="EXB04484.1"/>
    <property type="molecule type" value="Genomic_DNA"/>
</dbReference>
<feature type="domain" description="FAD-binding FR-type" evidence="11">
    <location>
        <begin position="2"/>
        <end position="106"/>
    </location>
</feature>
<keyword evidence="2" id="KW-0285">Flavoprotein</keyword>
<dbReference type="AlphaFoldDB" id="A0A009IIL5"/>
<dbReference type="Gene3D" id="2.40.30.10">
    <property type="entry name" value="Translation factors"/>
    <property type="match status" value="1"/>
</dbReference>
<dbReference type="InterPro" id="IPR036010">
    <property type="entry name" value="2Fe-2S_ferredoxin-like_sf"/>
</dbReference>
<dbReference type="InterPro" id="IPR001041">
    <property type="entry name" value="2Fe-2S_ferredoxin-type"/>
</dbReference>
<dbReference type="GO" id="GO:0050660">
    <property type="term" value="F:flavin adenine dinucleotide binding"/>
    <property type="evidence" value="ECO:0007669"/>
    <property type="project" value="TreeGrafter"/>
</dbReference>
<dbReference type="NCBIfam" id="TIGR02160">
    <property type="entry name" value="PA_CoA_Oxy5"/>
    <property type="match status" value="1"/>
</dbReference>
<dbReference type="InterPro" id="IPR017938">
    <property type="entry name" value="Riboflavin_synthase-like_b-brl"/>
</dbReference>
<dbReference type="InterPro" id="IPR006058">
    <property type="entry name" value="2Fe2S_fd_BS"/>
</dbReference>
<evidence type="ECO:0000256" key="1">
    <source>
        <dbReference type="ARBA" id="ARBA00001974"/>
    </source>
</evidence>
<dbReference type="Proteomes" id="UP000020595">
    <property type="component" value="Unassembled WGS sequence"/>
</dbReference>
<keyword evidence="6" id="KW-0560">Oxidoreductase</keyword>
<dbReference type="PRINTS" id="PR00371">
    <property type="entry name" value="FPNCR"/>
</dbReference>
<dbReference type="Pfam" id="PF00970">
    <property type="entry name" value="FAD_binding_6"/>
    <property type="match status" value="1"/>
</dbReference>
<dbReference type="RefSeq" id="WP_032051528.1">
    <property type="nucleotide sequence ID" value="NZ_JEWH01000048.1"/>
</dbReference>
<evidence type="ECO:0000259" key="11">
    <source>
        <dbReference type="PROSITE" id="PS51384"/>
    </source>
</evidence>
<evidence type="ECO:0000256" key="2">
    <source>
        <dbReference type="ARBA" id="ARBA00022630"/>
    </source>
</evidence>
<dbReference type="InterPro" id="IPR001433">
    <property type="entry name" value="OxRdtase_FAD/NAD-bd"/>
</dbReference>
<dbReference type="PROSITE" id="PS51384">
    <property type="entry name" value="FAD_FR"/>
    <property type="match status" value="1"/>
</dbReference>
<evidence type="ECO:0000256" key="9">
    <source>
        <dbReference type="ARBA" id="ARBA00034078"/>
    </source>
</evidence>
<dbReference type="SUPFAM" id="SSF52343">
    <property type="entry name" value="Ferredoxin reductase-like, C-terminal NADP-linked domain"/>
    <property type="match status" value="1"/>
</dbReference>
<evidence type="ECO:0000256" key="6">
    <source>
        <dbReference type="ARBA" id="ARBA00023002"/>
    </source>
</evidence>
<dbReference type="CDD" id="cd00207">
    <property type="entry name" value="fer2"/>
    <property type="match status" value="1"/>
</dbReference>
<keyword evidence="8" id="KW-0411">Iron-sulfur</keyword>
<comment type="caution">
    <text evidence="12">The sequence shown here is derived from an EMBL/GenBank/DDBJ whole genome shotgun (WGS) entry which is preliminary data.</text>
</comment>
<proteinExistence type="predicted"/>
<dbReference type="PANTHER" id="PTHR47354:SF8">
    <property type="entry name" value="1,2-PHENYLACETYL-COA EPOXIDASE, SUBUNIT E"/>
    <property type="match status" value="1"/>
</dbReference>
<name>A0A009IIL5_ACIB9</name>
<dbReference type="InterPro" id="IPR008333">
    <property type="entry name" value="Cbr1-like_FAD-bd_dom"/>
</dbReference>
<dbReference type="InterPro" id="IPR011884">
    <property type="entry name" value="PaaE"/>
</dbReference>
<keyword evidence="3" id="KW-0001">2Fe-2S</keyword>
<dbReference type="GO" id="GO:0010124">
    <property type="term" value="P:phenylacetate catabolic process"/>
    <property type="evidence" value="ECO:0007669"/>
    <property type="project" value="InterPro"/>
</dbReference>
<organism evidence="12 13">
    <name type="scientific">Acinetobacter baumannii (strain 1295743)</name>
    <dbReference type="NCBI Taxonomy" id="1310613"/>
    <lineage>
        <taxon>Bacteria</taxon>
        <taxon>Pseudomonadati</taxon>
        <taxon>Pseudomonadota</taxon>
        <taxon>Gammaproteobacteria</taxon>
        <taxon>Moraxellales</taxon>
        <taxon>Moraxellaceae</taxon>
        <taxon>Acinetobacter</taxon>
        <taxon>Acinetobacter calcoaceticus/baumannii complex</taxon>
    </lineage>
</organism>
<evidence type="ECO:0000256" key="3">
    <source>
        <dbReference type="ARBA" id="ARBA00022714"/>
    </source>
</evidence>
<evidence type="ECO:0000313" key="12">
    <source>
        <dbReference type="EMBL" id="EXB04484.1"/>
    </source>
</evidence>
<evidence type="ECO:0000256" key="7">
    <source>
        <dbReference type="ARBA" id="ARBA00023004"/>
    </source>
</evidence>
<dbReference type="GO" id="GO:0046872">
    <property type="term" value="F:metal ion binding"/>
    <property type="evidence" value="ECO:0007669"/>
    <property type="project" value="UniProtKB-KW"/>
</dbReference>
<dbReference type="InterPro" id="IPR017927">
    <property type="entry name" value="FAD-bd_FR_type"/>
</dbReference>
<evidence type="ECO:0000256" key="5">
    <source>
        <dbReference type="ARBA" id="ARBA00022827"/>
    </source>
</evidence>
<dbReference type="Pfam" id="PF00175">
    <property type="entry name" value="NAD_binding_1"/>
    <property type="match status" value="1"/>
</dbReference>
<dbReference type="PANTHER" id="PTHR47354">
    <property type="entry name" value="NADH OXIDOREDUCTASE HCR"/>
    <property type="match status" value="1"/>
</dbReference>
<comment type="cofactor">
    <cofactor evidence="1">
        <name>FAD</name>
        <dbReference type="ChEBI" id="CHEBI:57692"/>
    </cofactor>
</comment>
<dbReference type="CDD" id="cd06214">
    <property type="entry name" value="PA_degradation_oxidoreductase_like"/>
    <property type="match status" value="1"/>
</dbReference>
<dbReference type="InterPro" id="IPR050415">
    <property type="entry name" value="MRET"/>
</dbReference>
<keyword evidence="4" id="KW-0479">Metal-binding</keyword>